<proteinExistence type="inferred from homology"/>
<dbReference type="InterPro" id="IPR023660">
    <property type="entry name" value="Arg_Kinase"/>
</dbReference>
<evidence type="ECO:0000256" key="7">
    <source>
        <dbReference type="RuleBase" id="RU000505"/>
    </source>
</evidence>
<evidence type="ECO:0000256" key="5">
    <source>
        <dbReference type="HAMAP-Rule" id="MF_00602"/>
    </source>
</evidence>
<dbReference type="HAMAP" id="MF_00602">
    <property type="entry name" value="Prot_Arg_kinase"/>
    <property type="match status" value="1"/>
</dbReference>
<evidence type="ECO:0000313" key="10">
    <source>
        <dbReference type="Proteomes" id="UP000317648"/>
    </source>
</evidence>
<dbReference type="PANTHER" id="PTHR11547:SF38">
    <property type="entry name" value="ARGININE KINASE 1-RELATED"/>
    <property type="match status" value="1"/>
</dbReference>
<dbReference type="PANTHER" id="PTHR11547">
    <property type="entry name" value="ARGININE OR CREATINE KINASE"/>
    <property type="match status" value="1"/>
</dbReference>
<dbReference type="OrthoDB" id="9791353at2"/>
<keyword evidence="1 5" id="KW-0808">Transferase</keyword>
<dbReference type="InterPro" id="IPR022415">
    <property type="entry name" value="ATP-guanido_PTrfase_AS"/>
</dbReference>
<dbReference type="GO" id="GO:0046314">
    <property type="term" value="P:phosphocreatine biosynthetic process"/>
    <property type="evidence" value="ECO:0007669"/>
    <property type="project" value="InterPro"/>
</dbReference>
<dbReference type="GO" id="GO:0005615">
    <property type="term" value="C:extracellular space"/>
    <property type="evidence" value="ECO:0007669"/>
    <property type="project" value="TreeGrafter"/>
</dbReference>
<dbReference type="PROSITE" id="PS51510">
    <property type="entry name" value="PHOSPHAGEN_KINASE_C"/>
    <property type="match status" value="1"/>
</dbReference>
<accession>A0A518DMY6</accession>
<dbReference type="Proteomes" id="UP000317648">
    <property type="component" value="Chromosome"/>
</dbReference>
<keyword evidence="2 5" id="KW-0547">Nucleotide-binding</keyword>
<evidence type="ECO:0000256" key="2">
    <source>
        <dbReference type="ARBA" id="ARBA00022741"/>
    </source>
</evidence>
<evidence type="ECO:0000259" key="8">
    <source>
        <dbReference type="PROSITE" id="PS51510"/>
    </source>
</evidence>
<dbReference type="Pfam" id="PF00217">
    <property type="entry name" value="ATP-gua_Ptrans"/>
    <property type="match status" value="1"/>
</dbReference>
<name>A0A518DMY6_9BACT</name>
<keyword evidence="10" id="KW-1185">Reference proteome</keyword>
<dbReference type="NCBIfam" id="NF002194">
    <property type="entry name" value="PRK01059.1-4"/>
    <property type="match status" value="1"/>
</dbReference>
<dbReference type="Gene3D" id="3.30.590.10">
    <property type="entry name" value="Glutamine synthetase/guanido kinase, catalytic domain"/>
    <property type="match status" value="1"/>
</dbReference>
<dbReference type="InterPro" id="IPR014746">
    <property type="entry name" value="Gln_synth/guanido_kin_cat_dom"/>
</dbReference>
<dbReference type="AlphaFoldDB" id="A0A518DMY6"/>
<evidence type="ECO:0000256" key="6">
    <source>
        <dbReference type="PROSITE-ProRule" id="PRU00843"/>
    </source>
</evidence>
<dbReference type="EMBL" id="CP036433">
    <property type="protein sequence ID" value="QDU93183.1"/>
    <property type="molecule type" value="Genomic_DNA"/>
</dbReference>
<keyword evidence="4 5" id="KW-0067">ATP-binding</keyword>
<comment type="function">
    <text evidence="5">Catalyzes the specific phosphorylation of arginine residues in proteins.</text>
</comment>
<dbReference type="InterPro" id="IPR000749">
    <property type="entry name" value="ATP-guanido_PTrfase"/>
</dbReference>
<dbReference type="SUPFAM" id="SSF55931">
    <property type="entry name" value="Glutamine synthetase/guanido kinase"/>
    <property type="match status" value="1"/>
</dbReference>
<dbReference type="EC" id="2.7.14.1" evidence="5"/>
<feature type="binding site" evidence="5 6">
    <location>
        <begin position="205"/>
        <end position="210"/>
    </location>
    <ligand>
        <name>ATP</name>
        <dbReference type="ChEBI" id="CHEBI:30616"/>
    </ligand>
</feature>
<dbReference type="CDD" id="cd07930">
    <property type="entry name" value="bacterial_phosphagen_kinase"/>
    <property type="match status" value="1"/>
</dbReference>
<feature type="binding site" evidence="5 6">
    <location>
        <position position="123"/>
    </location>
    <ligand>
        <name>ATP</name>
        <dbReference type="ChEBI" id="CHEBI:30616"/>
    </ligand>
</feature>
<evidence type="ECO:0000313" key="9">
    <source>
        <dbReference type="EMBL" id="QDU93183.1"/>
    </source>
</evidence>
<dbReference type="GO" id="GO:0004111">
    <property type="term" value="F:creatine kinase activity"/>
    <property type="evidence" value="ECO:0007669"/>
    <property type="project" value="InterPro"/>
</dbReference>
<dbReference type="GO" id="GO:1990424">
    <property type="term" value="F:protein arginine kinase activity"/>
    <property type="evidence" value="ECO:0007669"/>
    <property type="project" value="UniProtKB-EC"/>
</dbReference>
<feature type="binding site" evidence="5 6">
    <location>
        <begin position="26"/>
        <end position="30"/>
    </location>
    <ligand>
        <name>ATP</name>
        <dbReference type="ChEBI" id="CHEBI:30616"/>
    </ligand>
</feature>
<comment type="similarity">
    <text evidence="5 6 7">Belongs to the ATP:guanido phosphotransferase family.</text>
</comment>
<dbReference type="PROSITE" id="PS00112">
    <property type="entry name" value="PHOSPHAGEN_KINASE"/>
    <property type="match status" value="1"/>
</dbReference>
<sequence>MKLDELANQCGEWLRGAGPESDIVVSSRIRLARNLADYPFIRKCTEQDRRAIVRSLRERITSVKELSKATYIDVEELSAIDRQFLVERQLISRELSESEGARGVAIDNNEQFSLMMNEEDHLRIQVMHSGLDLHAAWQRMNRIDDLIEEQVSYAFHDQKGYLTACPTNVGTGARISVMLHLPALVITRHIDKVFRSLQKISLAVRGLYGEGSQAMGDFYQISNQITLGKSEEELVKQVSDVAPMLINYERRAREVLIRDSEQELHDRVSRAYGILCTAKTISSEETMHLLSSLRMGVNLGLISDLEIPTINKLFIHTQPAHLQKLRGEELDTSERNIERANYLQRHLRKNTRDETPGDN</sequence>
<feature type="binding site" evidence="6">
    <location>
        <begin position="174"/>
        <end position="178"/>
    </location>
    <ligand>
        <name>ATP</name>
        <dbReference type="ChEBI" id="CHEBI:30616"/>
    </ligand>
</feature>
<comment type="caution">
    <text evidence="5 6">Lacks conserved residue(s) required for the propagation of feature annotation.</text>
</comment>
<comment type="catalytic activity">
    <reaction evidence="5">
        <text>L-arginyl-[protein] + ATP = N(omega)-phospho-L-arginyl-[protein] + ADP + H(+)</text>
        <dbReference type="Rhea" id="RHEA:43384"/>
        <dbReference type="Rhea" id="RHEA-COMP:10532"/>
        <dbReference type="Rhea" id="RHEA-COMP:10533"/>
        <dbReference type="ChEBI" id="CHEBI:15378"/>
        <dbReference type="ChEBI" id="CHEBI:29965"/>
        <dbReference type="ChEBI" id="CHEBI:30616"/>
        <dbReference type="ChEBI" id="CHEBI:83226"/>
        <dbReference type="ChEBI" id="CHEBI:456216"/>
        <dbReference type="EC" id="2.7.14.1"/>
    </reaction>
</comment>
<keyword evidence="3 5" id="KW-0418">Kinase</keyword>
<protein>
    <recommendedName>
        <fullName evidence="5">Protein-arginine kinase</fullName>
        <ecNumber evidence="5">2.7.14.1</ecNumber>
    </recommendedName>
</protein>
<feature type="domain" description="Phosphagen kinase C-terminal" evidence="8">
    <location>
        <begin position="23"/>
        <end position="252"/>
    </location>
</feature>
<reference evidence="9 10" key="1">
    <citation type="submission" date="2019-02" db="EMBL/GenBank/DDBJ databases">
        <title>Deep-cultivation of Planctomycetes and their phenomic and genomic characterization uncovers novel biology.</title>
        <authorList>
            <person name="Wiegand S."/>
            <person name="Jogler M."/>
            <person name="Boedeker C."/>
            <person name="Pinto D."/>
            <person name="Vollmers J."/>
            <person name="Rivas-Marin E."/>
            <person name="Kohn T."/>
            <person name="Peeters S.H."/>
            <person name="Heuer A."/>
            <person name="Rast P."/>
            <person name="Oberbeckmann S."/>
            <person name="Bunk B."/>
            <person name="Jeske O."/>
            <person name="Meyerdierks A."/>
            <person name="Storesund J.E."/>
            <person name="Kallscheuer N."/>
            <person name="Luecker S."/>
            <person name="Lage O.M."/>
            <person name="Pohl T."/>
            <person name="Merkel B.J."/>
            <person name="Hornburger P."/>
            <person name="Mueller R.-W."/>
            <person name="Bruemmer F."/>
            <person name="Labrenz M."/>
            <person name="Spormann A.M."/>
            <person name="Op den Camp H."/>
            <person name="Overmann J."/>
            <person name="Amann R."/>
            <person name="Jetten M.S.M."/>
            <person name="Mascher T."/>
            <person name="Medema M.H."/>
            <person name="Devos D.P."/>
            <person name="Kaster A.-K."/>
            <person name="Ovreas L."/>
            <person name="Rohde M."/>
            <person name="Galperin M.Y."/>
            <person name="Jogler C."/>
        </authorList>
    </citation>
    <scope>NUCLEOTIDE SEQUENCE [LARGE SCALE GENOMIC DNA]</scope>
    <source>
        <strain evidence="9 10">Pla85_3_4</strain>
    </source>
</reference>
<evidence type="ECO:0000256" key="4">
    <source>
        <dbReference type="ARBA" id="ARBA00022840"/>
    </source>
</evidence>
<evidence type="ECO:0000256" key="3">
    <source>
        <dbReference type="ARBA" id="ARBA00022777"/>
    </source>
</evidence>
<dbReference type="InterPro" id="IPR022414">
    <property type="entry name" value="ATP-guanido_PTrfase_cat"/>
</dbReference>
<dbReference type="RefSeq" id="WP_145049768.1">
    <property type="nucleotide sequence ID" value="NZ_CP036433.1"/>
</dbReference>
<dbReference type="GO" id="GO:0005524">
    <property type="term" value="F:ATP binding"/>
    <property type="evidence" value="ECO:0007669"/>
    <property type="project" value="UniProtKB-UniRule"/>
</dbReference>
<dbReference type="KEGG" id="lcre:Pla8534_09620"/>
<organism evidence="9 10">
    <name type="scientific">Lignipirellula cremea</name>
    <dbReference type="NCBI Taxonomy" id="2528010"/>
    <lineage>
        <taxon>Bacteria</taxon>
        <taxon>Pseudomonadati</taxon>
        <taxon>Planctomycetota</taxon>
        <taxon>Planctomycetia</taxon>
        <taxon>Pirellulales</taxon>
        <taxon>Pirellulaceae</taxon>
        <taxon>Lignipirellula</taxon>
    </lineage>
</organism>
<evidence type="ECO:0000256" key="1">
    <source>
        <dbReference type="ARBA" id="ARBA00022679"/>
    </source>
</evidence>
<gene>
    <name evidence="5" type="primary">mcsB</name>
    <name evidence="9" type="ORF">Pla8534_09620</name>
</gene>